<name>A0A9P6W7M0_RHOMI</name>
<dbReference type="OrthoDB" id="29523at2759"/>
<feature type="compositionally biased region" description="Low complexity" evidence="1">
    <location>
        <begin position="204"/>
        <end position="216"/>
    </location>
</feature>
<sequence length="540" mass="54729">MGLAGATKKQRIQDDPRNLRWAQDTSAPGFRLLASMGWNPESNPSLGNAESQAAIIANGGSVFSARKIASIPLAKDDNLGIGMKRGTGAHVVGSLRAIGVAPVSGANAVGPGSGSTPNPGFVSAGSGTATPQDGVTGGGSGGGEFGNLLARLNKLKEMNGGVISQSSASPSPAPDSKKKRKRSGSSSSSSSSSSDDSSSDESEAAAPVASTSQTASPAPPAPSAAALALLKNPRMAARSKHLRAKRLATASNASAMAEILGLAPSATASPSSSLAGSPAPAGAMRPALAVNGPRPDGWPEVPERGSSAIVAVTTTTTTTTTTMTTSEASTPAAAAAMGGDDDKAHRKAEKAARKAEKEARKAEKAAKKAAKEEAPAPERKARSPSPEFKVHSAQHDPFKVTAEVPTATRPTGLASVFGNMFARASSGGMGATFVPPTFAPASSSATTLPATFEQASEPTAAAAPDASSSIKNKTKKDKKSKRKEKESEGARSDKPAKEKKRKAVDVQDDAVESKEERKARKEAKRAKKEAKAAKANKVGE</sequence>
<feature type="compositionally biased region" description="Low complexity" evidence="1">
    <location>
        <begin position="266"/>
        <end position="283"/>
    </location>
</feature>
<dbReference type="EMBL" id="PUHQ01000006">
    <property type="protein sequence ID" value="KAG0666107.1"/>
    <property type="molecule type" value="Genomic_DNA"/>
</dbReference>
<feature type="region of interest" description="Disordered" evidence="1">
    <location>
        <begin position="439"/>
        <end position="540"/>
    </location>
</feature>
<organism evidence="2 3">
    <name type="scientific">Rhodotorula mucilaginosa</name>
    <name type="common">Yeast</name>
    <name type="synonym">Rhodotorula rubra</name>
    <dbReference type="NCBI Taxonomy" id="5537"/>
    <lineage>
        <taxon>Eukaryota</taxon>
        <taxon>Fungi</taxon>
        <taxon>Dikarya</taxon>
        <taxon>Basidiomycota</taxon>
        <taxon>Pucciniomycotina</taxon>
        <taxon>Microbotryomycetes</taxon>
        <taxon>Sporidiobolales</taxon>
        <taxon>Sporidiobolaceae</taxon>
        <taxon>Rhodotorula</taxon>
    </lineage>
</organism>
<reference evidence="2 3" key="1">
    <citation type="submission" date="2020-11" db="EMBL/GenBank/DDBJ databases">
        <title>Kefir isolates.</title>
        <authorList>
            <person name="Marcisauskas S."/>
            <person name="Kim Y."/>
            <person name="Blasche S."/>
        </authorList>
    </citation>
    <scope>NUCLEOTIDE SEQUENCE [LARGE SCALE GENOMIC DNA]</scope>
    <source>
        <strain evidence="2 3">KR</strain>
    </source>
</reference>
<evidence type="ECO:0008006" key="4">
    <source>
        <dbReference type="Google" id="ProtNLM"/>
    </source>
</evidence>
<keyword evidence="3" id="KW-1185">Reference proteome</keyword>
<feature type="compositionally biased region" description="Low complexity" evidence="1">
    <location>
        <begin position="439"/>
        <end position="471"/>
    </location>
</feature>
<protein>
    <recommendedName>
        <fullName evidence="4">G-patch domain-containing protein</fullName>
    </recommendedName>
</protein>
<dbReference type="Proteomes" id="UP000777482">
    <property type="component" value="Unassembled WGS sequence"/>
</dbReference>
<feature type="compositionally biased region" description="Basic and acidic residues" evidence="1">
    <location>
        <begin position="388"/>
        <end position="398"/>
    </location>
</feature>
<accession>A0A9P6W7M0</accession>
<feature type="region of interest" description="Disordered" evidence="1">
    <location>
        <begin position="109"/>
        <end position="142"/>
    </location>
</feature>
<feature type="compositionally biased region" description="Basic and acidic residues" evidence="1">
    <location>
        <begin position="483"/>
        <end position="496"/>
    </location>
</feature>
<proteinExistence type="predicted"/>
<evidence type="ECO:0000313" key="2">
    <source>
        <dbReference type="EMBL" id="KAG0666107.1"/>
    </source>
</evidence>
<feature type="region of interest" description="Disordered" evidence="1">
    <location>
        <begin position="1"/>
        <end position="21"/>
    </location>
</feature>
<feature type="region of interest" description="Disordered" evidence="1">
    <location>
        <begin position="160"/>
        <end position="229"/>
    </location>
</feature>
<feature type="compositionally biased region" description="Low complexity" evidence="1">
    <location>
        <begin position="184"/>
        <end position="196"/>
    </location>
</feature>
<gene>
    <name evidence="2" type="ORF">C6P46_005458</name>
</gene>
<evidence type="ECO:0000256" key="1">
    <source>
        <dbReference type="SAM" id="MobiDB-lite"/>
    </source>
</evidence>
<feature type="compositionally biased region" description="Basic residues" evidence="1">
    <location>
        <begin position="472"/>
        <end position="482"/>
    </location>
</feature>
<feature type="compositionally biased region" description="Low complexity" evidence="1">
    <location>
        <begin position="306"/>
        <end position="336"/>
    </location>
</feature>
<feature type="compositionally biased region" description="Basic and acidic residues" evidence="1">
    <location>
        <begin position="529"/>
        <end position="540"/>
    </location>
</feature>
<feature type="region of interest" description="Disordered" evidence="1">
    <location>
        <begin position="266"/>
        <end position="403"/>
    </location>
</feature>
<comment type="caution">
    <text evidence="2">The sequence shown here is derived from an EMBL/GenBank/DDBJ whole genome shotgun (WGS) entry which is preliminary data.</text>
</comment>
<evidence type="ECO:0000313" key="3">
    <source>
        <dbReference type="Proteomes" id="UP000777482"/>
    </source>
</evidence>
<dbReference type="AlphaFoldDB" id="A0A9P6W7M0"/>
<feature type="compositionally biased region" description="Basic and acidic residues" evidence="1">
    <location>
        <begin position="340"/>
        <end position="381"/>
    </location>
</feature>